<dbReference type="RefSeq" id="XP_007443350.2">
    <property type="nucleotide sequence ID" value="XM_007443288.2"/>
</dbReference>
<dbReference type="InterPro" id="IPR035979">
    <property type="entry name" value="RBD_domain_sf"/>
</dbReference>
<feature type="domain" description="RRM" evidence="8">
    <location>
        <begin position="173"/>
        <end position="254"/>
    </location>
</feature>
<keyword evidence="5" id="KW-0539">Nucleus</keyword>
<dbReference type="Pfam" id="PF00076">
    <property type="entry name" value="RRM_1"/>
    <property type="match status" value="3"/>
</dbReference>
<evidence type="ECO:0000256" key="4">
    <source>
        <dbReference type="ARBA" id="ARBA00022884"/>
    </source>
</evidence>
<dbReference type="OMA" id="GAICKHA"/>
<dbReference type="CDD" id="cd12569">
    <property type="entry name" value="RRM4_RBM19"/>
    <property type="match status" value="1"/>
</dbReference>
<dbReference type="GO" id="GO:0003723">
    <property type="term" value="F:RNA binding"/>
    <property type="evidence" value="ECO:0007669"/>
    <property type="project" value="UniProtKB-UniRule"/>
</dbReference>
<keyword evidence="3" id="KW-0677">Repeat</keyword>
<dbReference type="AlphaFoldDB" id="A0A9F2RE47"/>
<dbReference type="FunFam" id="3.30.70.330:FF:000389">
    <property type="entry name" value="RNA binding motif protein 19"/>
    <property type="match status" value="1"/>
</dbReference>
<comment type="subcellular location">
    <subcellularLocation>
        <location evidence="1">Nucleus</location>
    </subcellularLocation>
</comment>
<feature type="non-terminal residue" evidence="10">
    <location>
        <position position="1"/>
    </location>
</feature>
<dbReference type="CDD" id="cd12318">
    <property type="entry name" value="RRM5_RBM19_like"/>
    <property type="match status" value="1"/>
</dbReference>
<reference evidence="10" key="1">
    <citation type="submission" date="2025-08" db="UniProtKB">
        <authorList>
            <consortium name="RefSeq"/>
        </authorList>
    </citation>
    <scope>IDENTIFICATION</scope>
    <source>
        <tissue evidence="10">Liver</tissue>
    </source>
</reference>
<dbReference type="Gene3D" id="3.30.70.330">
    <property type="match status" value="3"/>
</dbReference>
<dbReference type="InterPro" id="IPR034420">
    <property type="entry name" value="RBM19_RRM4"/>
</dbReference>
<dbReference type="OrthoDB" id="439639at2759"/>
<dbReference type="InterPro" id="IPR034423">
    <property type="entry name" value="RBM19_RRM5"/>
</dbReference>
<name>A0A9F2RE47_PYTBI</name>
<dbReference type="PANTHER" id="PTHR10352">
    <property type="entry name" value="EUKARYOTIC TRANSLATION INITIATION FACTOR 3 SUBUNIT G"/>
    <property type="match status" value="1"/>
</dbReference>
<dbReference type="Proteomes" id="UP000695026">
    <property type="component" value="Unplaced"/>
</dbReference>
<sequence length="372" mass="41346">EGKGSVAVRVALGETELVQNVRQFLLENGVCLDSFSQAAGERSKTVILVKNLPAGTKVEELEEVFGSFGNLGRVLLPEGGVTALVEFLEPTEAKRAFTKLAYSKFQHIPLYLEWAPMGVFSSPGGKASKVEKQTEGEEQTQRGISENSDAQKEIEEEEEEEKEEEEEESLPGCTIFIKNLNFSTTEDTLKEVFSKAGVVRSCTISKKKDKAGNLLSMGFGFVEYKKPEYAQRAVKQLQDCSVDGHRLEVKISERAIKSTVTSARKTQVSRKQANSKILVRNIPFQATVKEIRELFSTFGELKTVRLPKKMFGTGAHRGFGFVDFLTKQDAKVSKPFLTHPSSFRKEKDFDTLVVAPVHSGKRGKFFRAESGE</sequence>
<dbReference type="SUPFAM" id="SSF54928">
    <property type="entry name" value="RNA-binding domain, RBD"/>
    <property type="match status" value="2"/>
</dbReference>
<evidence type="ECO:0000256" key="3">
    <source>
        <dbReference type="ARBA" id="ARBA00022737"/>
    </source>
</evidence>
<organism evidence="9 10">
    <name type="scientific">Python bivittatus</name>
    <name type="common">Burmese python</name>
    <name type="synonym">Python molurus bivittatus</name>
    <dbReference type="NCBI Taxonomy" id="176946"/>
    <lineage>
        <taxon>Eukaryota</taxon>
        <taxon>Metazoa</taxon>
        <taxon>Chordata</taxon>
        <taxon>Craniata</taxon>
        <taxon>Vertebrata</taxon>
        <taxon>Euteleostomi</taxon>
        <taxon>Lepidosauria</taxon>
        <taxon>Squamata</taxon>
        <taxon>Bifurcata</taxon>
        <taxon>Unidentata</taxon>
        <taxon>Episquamata</taxon>
        <taxon>Toxicofera</taxon>
        <taxon>Serpentes</taxon>
        <taxon>Henophidia</taxon>
        <taxon>Pythonidae</taxon>
        <taxon>Python</taxon>
    </lineage>
</organism>
<dbReference type="FunFam" id="3.30.70.330:FF:000277">
    <property type="entry name" value="RNA binding motif protein 19"/>
    <property type="match status" value="1"/>
</dbReference>
<evidence type="ECO:0000259" key="8">
    <source>
        <dbReference type="PROSITE" id="PS50102"/>
    </source>
</evidence>
<feature type="domain" description="RRM" evidence="8">
    <location>
        <begin position="275"/>
        <end position="370"/>
    </location>
</feature>
<proteinExistence type="inferred from homology"/>
<dbReference type="GO" id="GO:0005634">
    <property type="term" value="C:nucleus"/>
    <property type="evidence" value="ECO:0007669"/>
    <property type="project" value="UniProtKB-SubCell"/>
</dbReference>
<dbReference type="InterPro" id="IPR000504">
    <property type="entry name" value="RRM_dom"/>
</dbReference>
<dbReference type="InterPro" id="IPR012677">
    <property type="entry name" value="Nucleotide-bd_a/b_plait_sf"/>
</dbReference>
<protein>
    <submittedName>
        <fullName evidence="10">Probable RNA-binding protein 19</fullName>
    </submittedName>
</protein>
<dbReference type="PROSITE" id="PS50102">
    <property type="entry name" value="RRM"/>
    <property type="match status" value="3"/>
</dbReference>
<gene>
    <name evidence="10" type="primary">LOC103052723</name>
</gene>
<feature type="compositionally biased region" description="Acidic residues" evidence="7">
    <location>
        <begin position="154"/>
        <end position="169"/>
    </location>
</feature>
<dbReference type="GeneID" id="103052723"/>
<evidence type="ECO:0000256" key="7">
    <source>
        <dbReference type="SAM" id="MobiDB-lite"/>
    </source>
</evidence>
<keyword evidence="9" id="KW-1185">Reference proteome</keyword>
<dbReference type="SMART" id="SM00360">
    <property type="entry name" value="RRM"/>
    <property type="match status" value="3"/>
</dbReference>
<feature type="region of interest" description="Disordered" evidence="7">
    <location>
        <begin position="125"/>
        <end position="170"/>
    </location>
</feature>
<evidence type="ECO:0000313" key="10">
    <source>
        <dbReference type="RefSeq" id="XP_007443350.2"/>
    </source>
</evidence>
<comment type="similarity">
    <text evidence="2">Belongs to the RRM MRD1 family.</text>
</comment>
<evidence type="ECO:0000256" key="1">
    <source>
        <dbReference type="ARBA" id="ARBA00004123"/>
    </source>
</evidence>
<keyword evidence="4 6" id="KW-0694">RNA-binding</keyword>
<feature type="domain" description="RRM" evidence="8">
    <location>
        <begin position="45"/>
        <end position="117"/>
    </location>
</feature>
<accession>A0A9F2RE47</accession>
<dbReference type="KEGG" id="pbi:103052723"/>
<evidence type="ECO:0000313" key="9">
    <source>
        <dbReference type="Proteomes" id="UP000695026"/>
    </source>
</evidence>
<evidence type="ECO:0000256" key="5">
    <source>
        <dbReference type="ARBA" id="ARBA00023242"/>
    </source>
</evidence>
<evidence type="ECO:0000256" key="2">
    <source>
        <dbReference type="ARBA" id="ARBA00008033"/>
    </source>
</evidence>
<evidence type="ECO:0000256" key="6">
    <source>
        <dbReference type="PROSITE-ProRule" id="PRU00176"/>
    </source>
</evidence>